<dbReference type="InterPro" id="IPR000531">
    <property type="entry name" value="Beta-barrel_TonB"/>
</dbReference>
<evidence type="ECO:0000256" key="3">
    <source>
        <dbReference type="ARBA" id="ARBA00022452"/>
    </source>
</evidence>
<keyword evidence="5" id="KW-0732">Signal</keyword>
<keyword evidence="13" id="KW-1185">Reference proteome</keyword>
<evidence type="ECO:0000256" key="6">
    <source>
        <dbReference type="ARBA" id="ARBA00023077"/>
    </source>
</evidence>
<dbReference type="GO" id="GO:0015344">
    <property type="term" value="F:siderophore uptake transmembrane transporter activity"/>
    <property type="evidence" value="ECO:0007669"/>
    <property type="project" value="TreeGrafter"/>
</dbReference>
<protein>
    <submittedName>
        <fullName evidence="12">Outer membrane receptor protein involved in Fe transport</fullName>
    </submittedName>
</protein>
<gene>
    <name evidence="12" type="ORF">HNR65_002441</name>
</gene>
<evidence type="ECO:0000259" key="11">
    <source>
        <dbReference type="Pfam" id="PF00593"/>
    </source>
</evidence>
<dbReference type="InterPro" id="IPR036942">
    <property type="entry name" value="Beta-barrel_TonB_sf"/>
</dbReference>
<evidence type="ECO:0000313" key="13">
    <source>
        <dbReference type="Proteomes" id="UP000525298"/>
    </source>
</evidence>
<keyword evidence="4 10" id="KW-0812">Transmembrane</keyword>
<accession>A0A7W0CAF9</accession>
<dbReference type="AlphaFoldDB" id="A0A7W0CAF9"/>
<dbReference type="Proteomes" id="UP000525298">
    <property type="component" value="Unassembled WGS sequence"/>
</dbReference>
<evidence type="ECO:0000313" key="12">
    <source>
        <dbReference type="EMBL" id="MBA2882100.1"/>
    </source>
</evidence>
<evidence type="ECO:0000256" key="7">
    <source>
        <dbReference type="ARBA" id="ARBA00023136"/>
    </source>
</evidence>
<sequence length="200" mass="23109">MAANPELETETSWTYETGFIKKLRFDTKFRAAAYYMDISDYQQHNYISGEPSAQVYNIDVELYGFELELSKSLSNGLSGYLNYSWKNWSHDDHPFDSKGTHYFMENQPQNTVKTGLHYRLWKGGRVSLNAKYIDERQSKQDQILGDVITVDIGAQHTFHLGYTDFTLKGYVNNLTDQDYELRAGYPMPGITAGIRSEFTF</sequence>
<evidence type="ECO:0000256" key="8">
    <source>
        <dbReference type="ARBA" id="ARBA00023170"/>
    </source>
</evidence>
<keyword evidence="2 10" id="KW-0813">Transport</keyword>
<reference evidence="12 13" key="1">
    <citation type="submission" date="2020-07" db="EMBL/GenBank/DDBJ databases">
        <title>Genomic Encyclopedia of Type Strains, Phase IV (KMG-IV): sequencing the most valuable type-strain genomes for metagenomic binning, comparative biology and taxonomic classification.</title>
        <authorList>
            <person name="Goeker M."/>
        </authorList>
    </citation>
    <scope>NUCLEOTIDE SEQUENCE [LARGE SCALE GENOMIC DNA]</scope>
    <source>
        <strain evidence="12 13">DSM 17721</strain>
    </source>
</reference>
<evidence type="ECO:0000256" key="9">
    <source>
        <dbReference type="ARBA" id="ARBA00023237"/>
    </source>
</evidence>
<dbReference type="GO" id="GO:0044718">
    <property type="term" value="P:siderophore transmembrane transport"/>
    <property type="evidence" value="ECO:0007669"/>
    <property type="project" value="TreeGrafter"/>
</dbReference>
<keyword evidence="8 12" id="KW-0675">Receptor</keyword>
<dbReference type="PROSITE" id="PS52016">
    <property type="entry name" value="TONB_DEPENDENT_REC_3"/>
    <property type="match status" value="1"/>
</dbReference>
<dbReference type="GO" id="GO:0009279">
    <property type="term" value="C:cell outer membrane"/>
    <property type="evidence" value="ECO:0007669"/>
    <property type="project" value="UniProtKB-SubCell"/>
</dbReference>
<dbReference type="InterPro" id="IPR039426">
    <property type="entry name" value="TonB-dep_rcpt-like"/>
</dbReference>
<evidence type="ECO:0000256" key="10">
    <source>
        <dbReference type="PROSITE-ProRule" id="PRU01360"/>
    </source>
</evidence>
<evidence type="ECO:0000256" key="1">
    <source>
        <dbReference type="ARBA" id="ARBA00004571"/>
    </source>
</evidence>
<evidence type="ECO:0000256" key="2">
    <source>
        <dbReference type="ARBA" id="ARBA00022448"/>
    </source>
</evidence>
<keyword evidence="9 10" id="KW-0998">Cell outer membrane</keyword>
<feature type="domain" description="TonB-dependent receptor-like beta-barrel" evidence="11">
    <location>
        <begin position="3"/>
        <end position="174"/>
    </location>
</feature>
<dbReference type="PANTHER" id="PTHR30069">
    <property type="entry name" value="TONB-DEPENDENT OUTER MEMBRANE RECEPTOR"/>
    <property type="match status" value="1"/>
</dbReference>
<comment type="similarity">
    <text evidence="10">Belongs to the TonB-dependent receptor family.</text>
</comment>
<keyword evidence="7 10" id="KW-0472">Membrane</keyword>
<dbReference type="PANTHER" id="PTHR30069:SF29">
    <property type="entry name" value="HEMOGLOBIN AND HEMOGLOBIN-HAPTOGLOBIN-BINDING PROTEIN 1-RELATED"/>
    <property type="match status" value="1"/>
</dbReference>
<proteinExistence type="inferred from homology"/>
<evidence type="ECO:0000256" key="5">
    <source>
        <dbReference type="ARBA" id="ARBA00022729"/>
    </source>
</evidence>
<name>A0A7W0CAF9_9BACT</name>
<keyword evidence="6" id="KW-0798">TonB box</keyword>
<comment type="caution">
    <text evidence="12">The sequence shown here is derived from an EMBL/GenBank/DDBJ whole genome shotgun (WGS) entry which is preliminary data.</text>
</comment>
<dbReference type="EMBL" id="JACDUS010000007">
    <property type="protein sequence ID" value="MBA2882100.1"/>
    <property type="molecule type" value="Genomic_DNA"/>
</dbReference>
<keyword evidence="3 10" id="KW-1134">Transmembrane beta strand</keyword>
<comment type="subcellular location">
    <subcellularLocation>
        <location evidence="1 10">Cell outer membrane</location>
        <topology evidence="1 10">Multi-pass membrane protein</topology>
    </subcellularLocation>
</comment>
<evidence type="ECO:0000256" key="4">
    <source>
        <dbReference type="ARBA" id="ARBA00022692"/>
    </source>
</evidence>
<dbReference type="Gene3D" id="2.40.170.20">
    <property type="entry name" value="TonB-dependent receptor, beta-barrel domain"/>
    <property type="match status" value="1"/>
</dbReference>
<dbReference type="Pfam" id="PF00593">
    <property type="entry name" value="TonB_dep_Rec_b-barrel"/>
    <property type="match status" value="1"/>
</dbReference>
<organism evidence="12 13">
    <name type="scientific">Desulfosalsimonas propionicica</name>
    <dbReference type="NCBI Taxonomy" id="332175"/>
    <lineage>
        <taxon>Bacteria</taxon>
        <taxon>Pseudomonadati</taxon>
        <taxon>Thermodesulfobacteriota</taxon>
        <taxon>Desulfobacteria</taxon>
        <taxon>Desulfobacterales</taxon>
        <taxon>Desulfosalsimonadaceae</taxon>
        <taxon>Desulfosalsimonas</taxon>
    </lineage>
</organism>
<dbReference type="SUPFAM" id="SSF56935">
    <property type="entry name" value="Porins"/>
    <property type="match status" value="1"/>
</dbReference>